<dbReference type="RefSeq" id="WP_015830688.1">
    <property type="nucleotide sequence ID" value="NC_012969.1"/>
</dbReference>
<reference evidence="3" key="1">
    <citation type="submission" date="2009-07" db="EMBL/GenBank/DDBJ databases">
        <title>Complete sequence of chromosome of Methylovorus sp. SIP3-4.</title>
        <authorList>
            <person name="Lucas S."/>
            <person name="Copeland A."/>
            <person name="Lapidus A."/>
            <person name="Glavina del Rio T."/>
            <person name="Tice H."/>
            <person name="Bruce D."/>
            <person name="Goodwin L."/>
            <person name="Pitluck S."/>
            <person name="Clum A."/>
            <person name="Larimer F."/>
            <person name="Land M."/>
            <person name="Hauser L."/>
            <person name="Kyrpides N."/>
            <person name="Mikhailova N."/>
            <person name="Kayluzhnaya M."/>
            <person name="Chistoserdova L."/>
        </authorList>
    </citation>
    <scope>NUCLEOTIDE SEQUENCE [LARGE SCALE GENOMIC DNA]</scope>
    <source>
        <strain evidence="3">SIP3-4</strain>
    </source>
</reference>
<dbReference type="STRING" id="582744.Msip34_2099"/>
<evidence type="ECO:0000313" key="2">
    <source>
        <dbReference type="EMBL" id="ACT51341.1"/>
    </source>
</evidence>
<dbReference type="HOGENOM" id="CLU_1089084_0_0_4"/>
<feature type="chain" id="PRO_5002973590" evidence="1">
    <location>
        <begin position="22"/>
        <end position="255"/>
    </location>
</feature>
<dbReference type="OrthoDB" id="8596301at2"/>
<gene>
    <name evidence="2" type="ordered locus">Msip34_2099</name>
</gene>
<organism evidence="2 3">
    <name type="scientific">Methylovorus glucosotrophus (strain SIP3-4)</name>
    <dbReference type="NCBI Taxonomy" id="582744"/>
    <lineage>
        <taxon>Bacteria</taxon>
        <taxon>Pseudomonadati</taxon>
        <taxon>Pseudomonadota</taxon>
        <taxon>Betaproteobacteria</taxon>
        <taxon>Nitrosomonadales</taxon>
        <taxon>Methylophilaceae</taxon>
        <taxon>Methylovorus</taxon>
    </lineage>
</organism>
<sequence length="255" mass="28963" precursor="true">MKSFNFLVFFVLLGFLNNVHADDVLQVQTDEQKAQFWGQEGIYPEDKTLDRYFYLREKVIRPYVIENLATLPVNSAMTELWAGKSGIRFALNGHMYTMFANTFMHKTKPDEVCSWLKAEKNGLPNYQCPEGQPLHFDCNFYFVNDDIQIKAVHIAKLSIPESSRPPFCQTVLGVGAANKTAPALMVTVQYFNTESPVAKTASQLGSNWLRSTLLFRLQEKDGELVVTQDDSCLGNPNKFETIPDARKAFKQRGCK</sequence>
<proteinExistence type="predicted"/>
<dbReference type="KEGG" id="mei:Msip34_2099"/>
<protein>
    <submittedName>
        <fullName evidence="2">Uncharacterized protein</fullName>
    </submittedName>
</protein>
<reference evidence="2 3" key="2">
    <citation type="journal article" date="2011" name="J. Bacteriol.">
        <title>Genomes of three methylotrophs from a single niche uncover genetic and metabolic divergence of Methylophilaceae.</title>
        <authorList>
            <person name="Lapidus A."/>
            <person name="Clum A."/>
            <person name="Labutti K."/>
            <person name="Kaluzhnaya M.G."/>
            <person name="Lim S."/>
            <person name="Beck D.A."/>
            <person name="Glavina Del Rio T."/>
            <person name="Nolan M."/>
            <person name="Mavromatis K."/>
            <person name="Huntemann M."/>
            <person name="Lucas S."/>
            <person name="Lidstrom M.E."/>
            <person name="Ivanova N."/>
            <person name="Chistoserdova L."/>
        </authorList>
    </citation>
    <scope>NUCLEOTIDE SEQUENCE [LARGE SCALE GENOMIC DNA]</scope>
    <source>
        <strain evidence="2 3">SIP3-4</strain>
    </source>
</reference>
<feature type="signal peptide" evidence="1">
    <location>
        <begin position="1"/>
        <end position="21"/>
    </location>
</feature>
<dbReference type="eggNOG" id="ENOG5032ZN5">
    <property type="taxonomic scope" value="Bacteria"/>
</dbReference>
<evidence type="ECO:0000256" key="1">
    <source>
        <dbReference type="SAM" id="SignalP"/>
    </source>
</evidence>
<accession>C6X814</accession>
<dbReference type="EMBL" id="CP001674">
    <property type="protein sequence ID" value="ACT51341.1"/>
    <property type="molecule type" value="Genomic_DNA"/>
</dbReference>
<name>C6X814_METGS</name>
<dbReference type="Proteomes" id="UP000002743">
    <property type="component" value="Chromosome"/>
</dbReference>
<dbReference type="AlphaFoldDB" id="C6X814"/>
<keyword evidence="3" id="KW-1185">Reference proteome</keyword>
<keyword evidence="1" id="KW-0732">Signal</keyword>
<evidence type="ECO:0000313" key="3">
    <source>
        <dbReference type="Proteomes" id="UP000002743"/>
    </source>
</evidence>